<feature type="region of interest" description="Disordered" evidence="2">
    <location>
        <begin position="307"/>
        <end position="332"/>
    </location>
</feature>
<dbReference type="Pfam" id="PF11740">
    <property type="entry name" value="KfrA_N"/>
    <property type="match status" value="1"/>
</dbReference>
<evidence type="ECO:0000256" key="2">
    <source>
        <dbReference type="SAM" id="MobiDB-lite"/>
    </source>
</evidence>
<organism evidence="4 5">
    <name type="scientific">Bordetella flabilis</name>
    <dbReference type="NCBI Taxonomy" id="463014"/>
    <lineage>
        <taxon>Bacteria</taxon>
        <taxon>Pseudomonadati</taxon>
        <taxon>Pseudomonadota</taxon>
        <taxon>Betaproteobacteria</taxon>
        <taxon>Burkholderiales</taxon>
        <taxon>Alcaligenaceae</taxon>
        <taxon>Bordetella</taxon>
    </lineage>
</organism>
<geneLocation type="plasmid" evidence="4 5">
    <name>unnamed1</name>
</geneLocation>
<accession>A0A193GL77</accession>
<keyword evidence="5" id="KW-1185">Reference proteome</keyword>
<feature type="domain" description="KfrA N-terminal DNA-binding" evidence="3">
    <location>
        <begin position="23"/>
        <end position="138"/>
    </location>
</feature>
<dbReference type="OrthoDB" id="6188167at2"/>
<feature type="compositionally biased region" description="Basic residues" evidence="2">
    <location>
        <begin position="313"/>
        <end position="323"/>
    </location>
</feature>
<name>A0A193GL77_9BORD</name>
<keyword evidence="1" id="KW-0175">Coiled coil</keyword>
<evidence type="ECO:0000259" key="3">
    <source>
        <dbReference type="Pfam" id="PF11740"/>
    </source>
</evidence>
<evidence type="ECO:0000313" key="4">
    <source>
        <dbReference type="EMBL" id="ANN80847.1"/>
    </source>
</evidence>
<feature type="coiled-coil region" evidence="1">
    <location>
        <begin position="118"/>
        <end position="301"/>
    </location>
</feature>
<sequence length="332" mass="36891">MIDLNEVSTSLAATAGWDKMSAYERAKLACGALTRAGAAVPSWTTIRDIIGKGSAGDINRAKKDFRLEHADTLRKLEGFSADGVPQSLTPYVVGLWREAISHAQRAFADKERVWEEEVEQAVAGHQHAEAELERAQAAAHAMQAKIDGLEQARLALQEQLQSEQAARIQAEKMIDQIRADLVGQRNRLDAALANAQTELGKAITRLEATEKRSMMEIERARQDAAQKIADANARLKGEQDKLLLETTRLSKQLQDGRDNAKRIQDRNIVLERENRTLIDRAQRAEARANDLQEQNAKLLAKLGKPEFGSGRGIVRRLRRKKGQRALPGTNRS</sequence>
<proteinExistence type="predicted"/>
<evidence type="ECO:0000256" key="1">
    <source>
        <dbReference type="SAM" id="Coils"/>
    </source>
</evidence>
<dbReference type="Proteomes" id="UP000091926">
    <property type="component" value="Plasmid unnamed1"/>
</dbReference>
<dbReference type="RefSeq" id="WP_066665878.1">
    <property type="nucleotide sequence ID" value="NZ_CBCSCL010000020.1"/>
</dbReference>
<dbReference type="EMBL" id="CP016173">
    <property type="protein sequence ID" value="ANN80847.1"/>
    <property type="molecule type" value="Genomic_DNA"/>
</dbReference>
<protein>
    <recommendedName>
        <fullName evidence="3">KfrA N-terminal DNA-binding domain-containing protein</fullName>
    </recommendedName>
</protein>
<keyword evidence="4" id="KW-0614">Plasmid</keyword>
<evidence type="ECO:0000313" key="5">
    <source>
        <dbReference type="Proteomes" id="UP000091926"/>
    </source>
</evidence>
<dbReference type="AlphaFoldDB" id="A0A193GL77"/>
<reference evidence="4 5" key="1">
    <citation type="submission" date="2016-06" db="EMBL/GenBank/DDBJ databases">
        <title>Complete genome sequences of Bordetella bronchialis and Bordetella flabilis.</title>
        <authorList>
            <person name="LiPuma J.J."/>
            <person name="Spilker T."/>
        </authorList>
    </citation>
    <scope>NUCLEOTIDE SEQUENCE [LARGE SCALE GENOMIC DNA]</scope>
    <source>
        <strain evidence="4 5">AU10664</strain>
        <plasmid evidence="4 5">unnamed1</plasmid>
    </source>
</reference>
<dbReference type="InterPro" id="IPR021104">
    <property type="entry name" value="KfrA_DNA-bd_N"/>
</dbReference>
<gene>
    <name evidence="4" type="ORF">BAU07_26355</name>
</gene>
<dbReference type="KEGG" id="bfz:BAU07_26355"/>